<dbReference type="Pfam" id="PF00296">
    <property type="entry name" value="Bac_luciferase"/>
    <property type="match status" value="1"/>
</dbReference>
<comment type="similarity">
    <text evidence="5">Belongs to the NtaA/SnaA/DszA monooxygenase family.</text>
</comment>
<proteinExistence type="inferred from homology"/>
<accession>A0A7X0RTD8</accession>
<dbReference type="EMBL" id="JACJVP010000037">
    <property type="protein sequence ID" value="MBB6673353.1"/>
    <property type="molecule type" value="Genomic_DNA"/>
</dbReference>
<keyword evidence="9" id="KW-1185">Reference proteome</keyword>
<name>A0A7X0RTD8_9BACL</name>
<dbReference type="AlphaFoldDB" id="A0A7X0RTD8"/>
<evidence type="ECO:0000313" key="8">
    <source>
        <dbReference type="EMBL" id="MBB6673353.1"/>
    </source>
</evidence>
<reference evidence="8 9" key="1">
    <citation type="submission" date="2020-08" db="EMBL/GenBank/DDBJ databases">
        <title>Cohnella phylogeny.</title>
        <authorList>
            <person name="Dunlap C."/>
        </authorList>
    </citation>
    <scope>NUCLEOTIDE SEQUENCE [LARGE SCALE GENOMIC DNA]</scope>
    <source>
        <strain evidence="8 9">DSM 28246</strain>
    </source>
</reference>
<protein>
    <submittedName>
        <fullName evidence="8">LLM class flavin-dependent oxidoreductase</fullName>
    </submittedName>
</protein>
<keyword evidence="2 6" id="KW-0288">FMN</keyword>
<comment type="caution">
    <text evidence="8">The sequence shown here is derived from an EMBL/GenBank/DDBJ whole genome shotgun (WGS) entry which is preliminary data.</text>
</comment>
<feature type="domain" description="Luciferase-like" evidence="7">
    <location>
        <begin position="24"/>
        <end position="389"/>
    </location>
</feature>
<evidence type="ECO:0000256" key="5">
    <source>
        <dbReference type="ARBA" id="ARBA00033748"/>
    </source>
</evidence>
<dbReference type="InterPro" id="IPR036661">
    <property type="entry name" value="Luciferase-like_sf"/>
</dbReference>
<evidence type="ECO:0000256" key="1">
    <source>
        <dbReference type="ARBA" id="ARBA00022630"/>
    </source>
</evidence>
<dbReference type="NCBIfam" id="TIGR03860">
    <property type="entry name" value="FMN_nitrolo"/>
    <property type="match status" value="1"/>
</dbReference>
<dbReference type="InterPro" id="IPR016215">
    <property type="entry name" value="NTA_MOA"/>
</dbReference>
<keyword evidence="4" id="KW-0503">Monooxygenase</keyword>
<evidence type="ECO:0000259" key="7">
    <source>
        <dbReference type="Pfam" id="PF00296"/>
    </source>
</evidence>
<dbReference type="GO" id="GO:0004497">
    <property type="term" value="F:monooxygenase activity"/>
    <property type="evidence" value="ECO:0007669"/>
    <property type="project" value="UniProtKB-KW"/>
</dbReference>
<evidence type="ECO:0000256" key="6">
    <source>
        <dbReference type="PIRSR" id="PIRSR000337-1"/>
    </source>
</evidence>
<dbReference type="PANTHER" id="PTHR30011:SF16">
    <property type="entry name" value="C2H2 FINGER DOMAIN TRANSCRIPTION FACTOR (EUROFUNG)-RELATED"/>
    <property type="match status" value="1"/>
</dbReference>
<feature type="binding site" evidence="6">
    <location>
        <position position="99"/>
    </location>
    <ligand>
        <name>FMN</name>
        <dbReference type="ChEBI" id="CHEBI:58210"/>
    </ligand>
</feature>
<keyword evidence="3" id="KW-0560">Oxidoreductase</keyword>
<feature type="binding site" evidence="6">
    <location>
        <position position="62"/>
    </location>
    <ligand>
        <name>FMN</name>
        <dbReference type="ChEBI" id="CHEBI:58210"/>
    </ligand>
</feature>
<gene>
    <name evidence="8" type="ORF">H7C19_21990</name>
</gene>
<keyword evidence="1 6" id="KW-0285">Flavoprotein</keyword>
<feature type="binding site" evidence="6">
    <location>
        <position position="226"/>
    </location>
    <ligand>
        <name>FMN</name>
        <dbReference type="ChEBI" id="CHEBI:58210"/>
    </ligand>
</feature>
<feature type="binding site" evidence="6">
    <location>
        <position position="151"/>
    </location>
    <ligand>
        <name>FMN</name>
        <dbReference type="ChEBI" id="CHEBI:58210"/>
    </ligand>
</feature>
<dbReference type="InterPro" id="IPR051260">
    <property type="entry name" value="Diverse_substr_monoxygenases"/>
</dbReference>
<dbReference type="Gene3D" id="3.20.20.30">
    <property type="entry name" value="Luciferase-like domain"/>
    <property type="match status" value="1"/>
</dbReference>
<feature type="binding site" evidence="6">
    <location>
        <position position="155"/>
    </location>
    <ligand>
        <name>FMN</name>
        <dbReference type="ChEBI" id="CHEBI:58210"/>
    </ligand>
</feature>
<dbReference type="Proteomes" id="UP000547209">
    <property type="component" value="Unassembled WGS sequence"/>
</dbReference>
<organism evidence="8 9">
    <name type="scientific">Cohnella nanjingensis</name>
    <dbReference type="NCBI Taxonomy" id="1387779"/>
    <lineage>
        <taxon>Bacteria</taxon>
        <taxon>Bacillati</taxon>
        <taxon>Bacillota</taxon>
        <taxon>Bacilli</taxon>
        <taxon>Bacillales</taxon>
        <taxon>Paenibacillaceae</taxon>
        <taxon>Cohnella</taxon>
    </lineage>
</organism>
<dbReference type="PIRSF" id="PIRSF000337">
    <property type="entry name" value="NTA_MOA"/>
    <property type="match status" value="1"/>
</dbReference>
<dbReference type="InterPro" id="IPR011251">
    <property type="entry name" value="Luciferase-like_dom"/>
</dbReference>
<sequence>MTKHPARERQIKLSAYLVGTGMHVASWRTPQALAGASIDIDFYRRLAQTAERGKFDIAFIADSLAINEASHPNILNRYEPITLIAALASATSKIGVVATASTSYIEPFNMARLIMSVDHISKGRAGWNIVTTRDLSGNTARNFGGSDHYEHEFRYKRAEEFIDVVRGLWDSWEPDAFVRDKASGVFFDRTKLHRLNHQGEFFSVEGPLNIGPSPQGHPVLVQAGTSGPGQQFSARVAEIAFSIKYSKGDAQAYYREFKEKVASFGRSPDDVYILQGISPVIGATETEAREKLAYLESLITEETGIGFLRDYFKGADFTGLTLESRAGEAGLGELDLAKSDYKKHQAVISRENPTLRQVYSLLTGSFSGDHLVGTPEKIADTLEEWFRDRAADGFMLMAPQLPDGLDDFVDRVVPILQARGLFRTEYEGATLREHFNLPLPPSRYARVTSGSAQS</sequence>
<evidence type="ECO:0000256" key="4">
    <source>
        <dbReference type="ARBA" id="ARBA00023033"/>
    </source>
</evidence>
<evidence type="ECO:0000313" key="9">
    <source>
        <dbReference type="Proteomes" id="UP000547209"/>
    </source>
</evidence>
<dbReference type="GO" id="GO:0016705">
    <property type="term" value="F:oxidoreductase activity, acting on paired donors, with incorporation or reduction of molecular oxygen"/>
    <property type="evidence" value="ECO:0007669"/>
    <property type="project" value="InterPro"/>
</dbReference>
<dbReference type="PANTHER" id="PTHR30011">
    <property type="entry name" value="ALKANESULFONATE MONOOXYGENASE-RELATED"/>
    <property type="match status" value="1"/>
</dbReference>
<evidence type="ECO:0000256" key="3">
    <source>
        <dbReference type="ARBA" id="ARBA00023002"/>
    </source>
</evidence>
<dbReference type="SUPFAM" id="SSF51679">
    <property type="entry name" value="Bacterial luciferase-like"/>
    <property type="match status" value="1"/>
</dbReference>
<dbReference type="RefSeq" id="WP_185671218.1">
    <property type="nucleotide sequence ID" value="NZ_JACJVP010000037.1"/>
</dbReference>
<evidence type="ECO:0000256" key="2">
    <source>
        <dbReference type="ARBA" id="ARBA00022643"/>
    </source>
</evidence>
<dbReference type="CDD" id="cd01095">
    <property type="entry name" value="Nitrilotriacetate_monoxgenase"/>
    <property type="match status" value="1"/>
</dbReference>